<dbReference type="AlphaFoldDB" id="E6QKF3"/>
<evidence type="ECO:0008006" key="10">
    <source>
        <dbReference type="Google" id="ProtNLM"/>
    </source>
</evidence>
<evidence type="ECO:0000256" key="5">
    <source>
        <dbReference type="ARBA" id="ARBA00022692"/>
    </source>
</evidence>
<protein>
    <recommendedName>
        <fullName evidence="10">Glycosyltransferase RgtA/B/C/D-like domain-containing protein</fullName>
    </recommendedName>
</protein>
<comment type="subcellular location">
    <subcellularLocation>
        <location evidence="1">Cell membrane</location>
        <topology evidence="1">Multi-pass membrane protein</topology>
    </subcellularLocation>
</comment>
<sequence>MKVAAKDLRLSQCRFNSLADWNAPAPLGAGEQVWLLATALIASLTAIFWSATHHAFLLYGDAEAHLHIARRLLDSHRPGLGQLGSVWLPLPHLIIAPFAAVDGWWRDGFAPVIPSALCYLAAVLGLYRLARKWLAPVSSGFAIALFAANPNLLYMQTTAMTEPLFLAELIWSVLLVVEWRSALDSPARMPLSMPGAQYLWPLIGVLVCAVETRYDGWILAFSAWLMMAVTLARRGVLLQRRFVLASFVLLAAPVSWMVYNAVYFGDWLDFMRGPYSAKAIELRTSGGVLPPHPGWHNPWVSTLFFWKTSELDSFARGWGWVLLAFSVAGAILLFLRGKNTADRDGKSVAPALRWTLLLWFPLPFYAYSVSYGSVPIFLPIWWPHAWYNTRYGMEMLPGFAFAFGFAAERLLLATRQRLVIAVGLAVAVVANLGAMIEQGPLVYVEGYKNYQARGYYNQTIGSAIARLHALDPRGCLLLDTSSFPTIVPRAGMTYRETLNESDKQFFRAALDAPSMHADMVLAFSGDEVAEAVRAHPDHLRLDQCFHFRGQAGACLYVSDISPLARVNCAHP</sequence>
<feature type="transmembrane region" description="Helical" evidence="8">
    <location>
        <begin position="33"/>
        <end position="59"/>
    </location>
</feature>
<dbReference type="GO" id="GO:0005886">
    <property type="term" value="C:plasma membrane"/>
    <property type="evidence" value="ECO:0007669"/>
    <property type="project" value="UniProtKB-SubCell"/>
</dbReference>
<feature type="transmembrane region" description="Helical" evidence="8">
    <location>
        <begin position="195"/>
        <end position="212"/>
    </location>
</feature>
<name>E6QKF3_9ZZZZ</name>
<keyword evidence="4" id="KW-0808">Transferase</keyword>
<dbReference type="EMBL" id="CABQ01000126">
    <property type="protein sequence ID" value="CBI07720.1"/>
    <property type="molecule type" value="Genomic_DNA"/>
</dbReference>
<reference evidence="9" key="1">
    <citation type="submission" date="2009-10" db="EMBL/GenBank/DDBJ databases">
        <title>Diversity of trophic interactions inside an arsenic-rich microbial ecosystem.</title>
        <authorList>
            <person name="Bertin P.N."/>
            <person name="Heinrich-Salmeron A."/>
            <person name="Pelletier E."/>
            <person name="Goulhen-Chollet F."/>
            <person name="Arsene-Ploetze F."/>
            <person name="Gallien S."/>
            <person name="Calteau A."/>
            <person name="Vallenet D."/>
            <person name="Casiot C."/>
            <person name="Chane-Woon-Ming B."/>
            <person name="Giloteaux L."/>
            <person name="Barakat M."/>
            <person name="Bonnefoy V."/>
            <person name="Bruneel O."/>
            <person name="Chandler M."/>
            <person name="Cleiss J."/>
            <person name="Duran R."/>
            <person name="Elbaz-Poulichet F."/>
            <person name="Fonknechten N."/>
            <person name="Lauga B."/>
            <person name="Mornico D."/>
            <person name="Ortet P."/>
            <person name="Schaeffer C."/>
            <person name="Siguier P."/>
            <person name="Alexander Thil Smith A."/>
            <person name="Van Dorsselaer A."/>
            <person name="Weissenbach J."/>
            <person name="Medigue C."/>
            <person name="Le Paslier D."/>
        </authorList>
    </citation>
    <scope>NUCLEOTIDE SEQUENCE</scope>
</reference>
<evidence type="ECO:0000256" key="2">
    <source>
        <dbReference type="ARBA" id="ARBA00022475"/>
    </source>
</evidence>
<feature type="transmembrane region" description="Helical" evidence="8">
    <location>
        <begin position="133"/>
        <end position="152"/>
    </location>
</feature>
<proteinExistence type="predicted"/>
<evidence type="ECO:0000256" key="7">
    <source>
        <dbReference type="ARBA" id="ARBA00023136"/>
    </source>
</evidence>
<comment type="caution">
    <text evidence="9">The sequence shown here is derived from an EMBL/GenBank/DDBJ whole genome shotgun (WGS) entry which is preliminary data.</text>
</comment>
<gene>
    <name evidence="9" type="ORF">CARN6_1093</name>
</gene>
<dbReference type="GO" id="GO:0016763">
    <property type="term" value="F:pentosyltransferase activity"/>
    <property type="evidence" value="ECO:0007669"/>
    <property type="project" value="TreeGrafter"/>
</dbReference>
<feature type="transmembrane region" description="Helical" evidence="8">
    <location>
        <begin position="108"/>
        <end position="126"/>
    </location>
</feature>
<evidence type="ECO:0000256" key="8">
    <source>
        <dbReference type="SAM" id="Phobius"/>
    </source>
</evidence>
<keyword evidence="3" id="KW-0328">Glycosyltransferase</keyword>
<evidence type="ECO:0000256" key="3">
    <source>
        <dbReference type="ARBA" id="ARBA00022676"/>
    </source>
</evidence>
<evidence type="ECO:0000256" key="6">
    <source>
        <dbReference type="ARBA" id="ARBA00022989"/>
    </source>
</evidence>
<feature type="transmembrane region" description="Helical" evidence="8">
    <location>
        <begin position="356"/>
        <end position="382"/>
    </location>
</feature>
<dbReference type="PANTHER" id="PTHR33908:SF3">
    <property type="entry name" value="UNDECAPRENYL PHOSPHATE-ALPHA-4-AMINO-4-DEOXY-L-ARABINOSE ARABINOSYL TRANSFERASE"/>
    <property type="match status" value="1"/>
</dbReference>
<feature type="transmembrane region" description="Helical" evidence="8">
    <location>
        <begin position="418"/>
        <end position="436"/>
    </location>
</feature>
<dbReference type="InterPro" id="IPR050297">
    <property type="entry name" value="LipidA_mod_glycosyltrf_83"/>
</dbReference>
<feature type="transmembrane region" description="Helical" evidence="8">
    <location>
        <begin position="394"/>
        <end position="411"/>
    </location>
</feature>
<evidence type="ECO:0000256" key="4">
    <source>
        <dbReference type="ARBA" id="ARBA00022679"/>
    </source>
</evidence>
<dbReference type="PANTHER" id="PTHR33908">
    <property type="entry name" value="MANNOSYLTRANSFERASE YKCB-RELATED"/>
    <property type="match status" value="1"/>
</dbReference>
<keyword evidence="7 8" id="KW-0472">Membrane</keyword>
<evidence type="ECO:0000256" key="1">
    <source>
        <dbReference type="ARBA" id="ARBA00004651"/>
    </source>
</evidence>
<keyword evidence="2" id="KW-1003">Cell membrane</keyword>
<keyword evidence="5 8" id="KW-0812">Transmembrane</keyword>
<organism evidence="9">
    <name type="scientific">mine drainage metagenome</name>
    <dbReference type="NCBI Taxonomy" id="410659"/>
    <lineage>
        <taxon>unclassified sequences</taxon>
        <taxon>metagenomes</taxon>
        <taxon>ecological metagenomes</taxon>
    </lineage>
</organism>
<dbReference type="GO" id="GO:0008610">
    <property type="term" value="P:lipid biosynthetic process"/>
    <property type="evidence" value="ECO:0007669"/>
    <property type="project" value="UniProtKB-ARBA"/>
</dbReference>
<feature type="transmembrane region" description="Helical" evidence="8">
    <location>
        <begin position="317"/>
        <end position="335"/>
    </location>
</feature>
<evidence type="ECO:0000313" key="9">
    <source>
        <dbReference type="EMBL" id="CBI07720.1"/>
    </source>
</evidence>
<feature type="transmembrane region" description="Helical" evidence="8">
    <location>
        <begin position="243"/>
        <end position="264"/>
    </location>
</feature>
<accession>E6QKF3</accession>
<dbReference type="GO" id="GO:0010041">
    <property type="term" value="P:response to iron(III) ion"/>
    <property type="evidence" value="ECO:0007669"/>
    <property type="project" value="TreeGrafter"/>
</dbReference>
<keyword evidence="6 8" id="KW-1133">Transmembrane helix</keyword>